<name>A0A2V4BAR5_9PSEU</name>
<evidence type="ECO:0000256" key="1">
    <source>
        <dbReference type="ARBA" id="ARBA00022553"/>
    </source>
</evidence>
<dbReference type="Proteomes" id="UP000249915">
    <property type="component" value="Unassembled WGS sequence"/>
</dbReference>
<organism evidence="6 7">
    <name type="scientific">Prauserella muralis</name>
    <dbReference type="NCBI Taxonomy" id="588067"/>
    <lineage>
        <taxon>Bacteria</taxon>
        <taxon>Bacillati</taxon>
        <taxon>Actinomycetota</taxon>
        <taxon>Actinomycetes</taxon>
        <taxon>Pseudonocardiales</taxon>
        <taxon>Pseudonocardiaceae</taxon>
        <taxon>Prauserella</taxon>
    </lineage>
</organism>
<comment type="caution">
    <text evidence="6">The sequence shown here is derived from an EMBL/GenBank/DDBJ whole genome shotgun (WGS) entry which is preliminary data.</text>
</comment>
<evidence type="ECO:0000313" key="7">
    <source>
        <dbReference type="Proteomes" id="UP000249915"/>
    </source>
</evidence>
<dbReference type="InterPro" id="IPR008201">
    <property type="entry name" value="HepT-like"/>
</dbReference>
<dbReference type="GO" id="GO:0110001">
    <property type="term" value="C:toxin-antitoxin complex"/>
    <property type="evidence" value="ECO:0007669"/>
    <property type="project" value="InterPro"/>
</dbReference>
<protein>
    <submittedName>
        <fullName evidence="6">Uncharacterized protein</fullName>
    </submittedName>
</protein>
<evidence type="ECO:0000256" key="5">
    <source>
        <dbReference type="ARBA" id="ARBA00022801"/>
    </source>
</evidence>
<dbReference type="GO" id="GO:0000166">
    <property type="term" value="F:nucleotide binding"/>
    <property type="evidence" value="ECO:0007669"/>
    <property type="project" value="UniProtKB-KW"/>
</dbReference>
<keyword evidence="4" id="KW-0547">Nucleotide-binding</keyword>
<dbReference type="RefSeq" id="WP_112279180.1">
    <property type="nucleotide sequence ID" value="NZ_MASW01000001.1"/>
</dbReference>
<evidence type="ECO:0000256" key="3">
    <source>
        <dbReference type="ARBA" id="ARBA00022722"/>
    </source>
</evidence>
<reference evidence="6 7" key="1">
    <citation type="submission" date="2016-07" db="EMBL/GenBank/DDBJ databases">
        <title>Draft genome sequence of Prauserella muralis DSM 45305, isolated from a mould-covered wall in an indoor environment.</title>
        <authorList>
            <person name="Ruckert C."/>
            <person name="Albersmeier A."/>
            <person name="Jiang C.-L."/>
            <person name="Jiang Y."/>
            <person name="Kalinowski J."/>
            <person name="Schneider O."/>
            <person name="Winkler A."/>
            <person name="Zotchev S.B."/>
        </authorList>
    </citation>
    <scope>NUCLEOTIDE SEQUENCE [LARGE SCALE GENOMIC DNA]</scope>
    <source>
        <strain evidence="6 7">DSM 45305</strain>
    </source>
</reference>
<dbReference type="PANTHER" id="PTHR34139">
    <property type="entry name" value="UPF0331 PROTEIN MJ0127"/>
    <property type="match status" value="1"/>
</dbReference>
<dbReference type="PANTHER" id="PTHR34139:SF1">
    <property type="entry name" value="RNASE MJ1380-RELATED"/>
    <property type="match status" value="1"/>
</dbReference>
<dbReference type="InterPro" id="IPR051813">
    <property type="entry name" value="HepT_RNase_toxin"/>
</dbReference>
<evidence type="ECO:0000256" key="2">
    <source>
        <dbReference type="ARBA" id="ARBA00022649"/>
    </source>
</evidence>
<sequence>MSRHNDQRLADILAAAAAIEDHVSRGGLDDGLVFDAVRIRLLEIGEAVKAIDRGLLAHEPDVPWVDIAAMRNHLAHRYFDTAHAIVQATITEDLPPLVAAVERLLEETTRRRL</sequence>
<evidence type="ECO:0000313" key="6">
    <source>
        <dbReference type="EMBL" id="PXY31149.1"/>
    </source>
</evidence>
<keyword evidence="7" id="KW-1185">Reference proteome</keyword>
<dbReference type="AlphaFoldDB" id="A0A2V4BAR5"/>
<dbReference type="GO" id="GO:0016787">
    <property type="term" value="F:hydrolase activity"/>
    <property type="evidence" value="ECO:0007669"/>
    <property type="project" value="UniProtKB-KW"/>
</dbReference>
<evidence type="ECO:0000256" key="4">
    <source>
        <dbReference type="ARBA" id="ARBA00022741"/>
    </source>
</evidence>
<keyword evidence="2" id="KW-1277">Toxin-antitoxin system</keyword>
<dbReference type="EMBL" id="MASW01000001">
    <property type="protein sequence ID" value="PXY31149.1"/>
    <property type="molecule type" value="Genomic_DNA"/>
</dbReference>
<keyword evidence="5" id="KW-0378">Hydrolase</keyword>
<accession>A0A2V4BAR5</accession>
<gene>
    <name evidence="6" type="ORF">BAY60_01680</name>
</gene>
<dbReference type="GO" id="GO:0004540">
    <property type="term" value="F:RNA nuclease activity"/>
    <property type="evidence" value="ECO:0007669"/>
    <property type="project" value="InterPro"/>
</dbReference>
<keyword evidence="3" id="KW-0540">Nuclease</keyword>
<keyword evidence="1" id="KW-0597">Phosphoprotein</keyword>
<dbReference type="Pfam" id="PF01934">
    <property type="entry name" value="HepT-like"/>
    <property type="match status" value="1"/>
</dbReference>
<dbReference type="OrthoDB" id="159782at2"/>
<proteinExistence type="predicted"/>